<dbReference type="EMBL" id="CM044704">
    <property type="protein sequence ID" value="KAI5669469.1"/>
    <property type="molecule type" value="Genomic_DNA"/>
</dbReference>
<sequence>MNMDMMPQTSILLWILASATMISAANNLRNETDRLALIEFKNHILDDPQGVLNSWNDSIHHCKWQGITCNARHQRVMAITLRGKSLFGSISPHIGNLSFLQFIELGENRFYDEIPQELGHLFRLRTLNLTENQLSGEIPVNLSQCLELKLLNLNRNKLEGKIPVEMSNLKNLAQLFLALNNLSGGIPPSFGNLSSLDAISLAYNELEGTLPVEIGLLTKLTFLNVGKNKLSGRIPSSVYNISSISTLGVNTNFFYGKIPTNLGLMLPNLEGCHMSGNQFSGNVPVSLVNASKLEVIDFSRNNLQGQVPNDLGNLPNLQWLNLGYNRLGSNSTGDLSFISALTNCSSLQTIGLNSNKFGGELPNQVVNLSFQLTQLAIGGNEIFGKIPLGLGSFINLYLLGFELNYFSGIIPSDFGKLQKLQGLYLSGNRLYGEIPSSFCNITSLTWLDLGDNRFEGKIPSCLGEFQQLTKLFVWGNNFSGILSPQIFASYFSPTDIILSYNALTGPLPLEIGKLTDVNTFSAAYNKFSGEIPSTFGDCKSLEHLELQENFFNGKIPLKLASLRSIQYLDLSLNNLTGNVPWELQNISSLKYLNLSFNDLEGEIPINGVFGNSSQIILDGNVKLCGGIPELNLPSCPFPGNKKGKSLIVILLSTLLPMILILITLTYFYLSYQKRHKRNVSFEDPFRVNKILRISYRDLHLATMGFSPENLIGSGSFGTVYKGKLDGHGGKLVAIKVLDLKNTGASKSFMAECRALRKIRHRNLVSILTYVSSVDFRNQEFKALVYEFMENGSLDMWLHSVTDRKLNFYAKLKIAIDVASALDYLHNNYDEEVIVHCDLKPSNILLDSEFTAHVGDFGLARLLPKHARNSLEQGTSSTIAIKGTIGYAAPEYGMGGDPSTHGDVYSYGILLLEMFTGKRPTDDAFVNGLDLHNYVKMNLPRKVLSIIDSSLAPGEQNEDCVTIEREEIIETFGGNENFENWVISMLMVGLKCSATSPKDRMNMNDVIRELHQINDSIFGDQ</sequence>
<gene>
    <name evidence="1" type="ORF">M9H77_19322</name>
</gene>
<accession>A0ACC0B9X3</accession>
<organism evidence="1 2">
    <name type="scientific">Catharanthus roseus</name>
    <name type="common">Madagascar periwinkle</name>
    <name type="synonym">Vinca rosea</name>
    <dbReference type="NCBI Taxonomy" id="4058"/>
    <lineage>
        <taxon>Eukaryota</taxon>
        <taxon>Viridiplantae</taxon>
        <taxon>Streptophyta</taxon>
        <taxon>Embryophyta</taxon>
        <taxon>Tracheophyta</taxon>
        <taxon>Spermatophyta</taxon>
        <taxon>Magnoliopsida</taxon>
        <taxon>eudicotyledons</taxon>
        <taxon>Gunneridae</taxon>
        <taxon>Pentapetalae</taxon>
        <taxon>asterids</taxon>
        <taxon>lamiids</taxon>
        <taxon>Gentianales</taxon>
        <taxon>Apocynaceae</taxon>
        <taxon>Rauvolfioideae</taxon>
        <taxon>Vinceae</taxon>
        <taxon>Catharanthinae</taxon>
        <taxon>Catharanthus</taxon>
    </lineage>
</organism>
<comment type="caution">
    <text evidence="1">The sequence shown here is derived from an EMBL/GenBank/DDBJ whole genome shotgun (WGS) entry which is preliminary data.</text>
</comment>
<evidence type="ECO:0000313" key="2">
    <source>
        <dbReference type="Proteomes" id="UP001060085"/>
    </source>
</evidence>
<proteinExistence type="predicted"/>
<keyword evidence="2" id="KW-1185">Reference proteome</keyword>
<protein>
    <submittedName>
        <fullName evidence="1">Uncharacterized protein</fullName>
    </submittedName>
</protein>
<dbReference type="Proteomes" id="UP001060085">
    <property type="component" value="Linkage Group LG04"/>
</dbReference>
<reference evidence="2" key="1">
    <citation type="journal article" date="2023" name="Nat. Plants">
        <title>Single-cell RNA sequencing provides a high-resolution roadmap for understanding the multicellular compartmentation of specialized metabolism.</title>
        <authorList>
            <person name="Sun S."/>
            <person name="Shen X."/>
            <person name="Li Y."/>
            <person name="Li Y."/>
            <person name="Wang S."/>
            <person name="Li R."/>
            <person name="Zhang H."/>
            <person name="Shen G."/>
            <person name="Guo B."/>
            <person name="Wei J."/>
            <person name="Xu J."/>
            <person name="St-Pierre B."/>
            <person name="Chen S."/>
            <person name="Sun C."/>
        </authorList>
    </citation>
    <scope>NUCLEOTIDE SEQUENCE [LARGE SCALE GENOMIC DNA]</scope>
</reference>
<name>A0ACC0B9X3_CATRO</name>
<evidence type="ECO:0000313" key="1">
    <source>
        <dbReference type="EMBL" id="KAI5669469.1"/>
    </source>
</evidence>